<evidence type="ECO:0000313" key="5">
    <source>
        <dbReference type="Proteomes" id="UP001357733"/>
    </source>
</evidence>
<keyword evidence="2" id="KW-0175">Coiled coil</keyword>
<dbReference type="SUPFAM" id="SSF46565">
    <property type="entry name" value="Chaperone J-domain"/>
    <property type="match status" value="1"/>
</dbReference>
<dbReference type="Pfam" id="PF00226">
    <property type="entry name" value="DnaJ"/>
    <property type="match status" value="1"/>
</dbReference>
<evidence type="ECO:0000313" key="4">
    <source>
        <dbReference type="EMBL" id="MEB3429440.1"/>
    </source>
</evidence>
<dbReference type="InterPro" id="IPR001623">
    <property type="entry name" value="DnaJ_domain"/>
</dbReference>
<dbReference type="AlphaFoldDB" id="A0AAW9MYE9"/>
<keyword evidence="5" id="KW-1185">Reference proteome</keyword>
<organism evidence="4 5">
    <name type="scientific">Citroniella saccharovorans</name>
    <dbReference type="NCBI Taxonomy" id="2053367"/>
    <lineage>
        <taxon>Bacteria</taxon>
        <taxon>Bacillati</taxon>
        <taxon>Bacillota</taxon>
        <taxon>Tissierellia</taxon>
        <taxon>Tissierellales</taxon>
        <taxon>Peptoniphilaceae</taxon>
        <taxon>Citroniella</taxon>
    </lineage>
</organism>
<dbReference type="PANTHER" id="PTHR24074">
    <property type="entry name" value="CO-CHAPERONE PROTEIN DJLA"/>
    <property type="match status" value="1"/>
</dbReference>
<keyword evidence="1" id="KW-0235">DNA replication</keyword>
<dbReference type="GO" id="GO:0006260">
    <property type="term" value="P:DNA replication"/>
    <property type="evidence" value="ECO:0007669"/>
    <property type="project" value="UniProtKB-KW"/>
</dbReference>
<protein>
    <submittedName>
        <fullName evidence="4">DnaJ domain-containing protein</fullName>
    </submittedName>
</protein>
<sequence>MAFFMKPVVFTLTIFFIGFPLLGKILVSFLKYEQFVTTEFLFAKAEFYKTGKGENISFSEYKRVFKEKEEEARRKRESEERKAQEEAYRRAFEEFFRNAGGAYYRQSYGGGSGQYNSSYQTVSNFKDEYEKNARILEVDPKSDKYEIKLAYRKMAKKYHPDLNKEEGATKKFQEINSAFEFFTDENIERYRKMIDINK</sequence>
<evidence type="ECO:0000256" key="1">
    <source>
        <dbReference type="ARBA" id="ARBA00022705"/>
    </source>
</evidence>
<feature type="coiled-coil region" evidence="2">
    <location>
        <begin position="61"/>
        <end position="94"/>
    </location>
</feature>
<dbReference type="InterPro" id="IPR050817">
    <property type="entry name" value="DjlA_DnaK_co-chaperone"/>
</dbReference>
<feature type="domain" description="J" evidence="3">
    <location>
        <begin position="131"/>
        <end position="198"/>
    </location>
</feature>
<comment type="caution">
    <text evidence="4">The sequence shown here is derived from an EMBL/GenBank/DDBJ whole genome shotgun (WGS) entry which is preliminary data.</text>
</comment>
<accession>A0AAW9MYE9</accession>
<reference evidence="4 5" key="1">
    <citation type="submission" date="2024-01" db="EMBL/GenBank/DDBJ databases">
        <title>Complete genome sequence of Citroniella saccharovorans strain M6.X9, isolated from human fecal sample.</title>
        <authorList>
            <person name="Cheng G."/>
            <person name="Westerholm M."/>
            <person name="Schnurer A."/>
        </authorList>
    </citation>
    <scope>NUCLEOTIDE SEQUENCE [LARGE SCALE GENOMIC DNA]</scope>
    <source>
        <strain evidence="4 5">DSM 29873</strain>
    </source>
</reference>
<dbReference type="EMBL" id="JAYKOT010000003">
    <property type="protein sequence ID" value="MEB3429440.1"/>
    <property type="molecule type" value="Genomic_DNA"/>
</dbReference>
<dbReference type="InterPro" id="IPR036869">
    <property type="entry name" value="J_dom_sf"/>
</dbReference>
<evidence type="ECO:0000259" key="3">
    <source>
        <dbReference type="PROSITE" id="PS50076"/>
    </source>
</evidence>
<proteinExistence type="predicted"/>
<evidence type="ECO:0000256" key="2">
    <source>
        <dbReference type="SAM" id="Coils"/>
    </source>
</evidence>
<gene>
    <name evidence="4" type="ORF">VLK81_05340</name>
</gene>
<name>A0AAW9MYE9_9FIRM</name>
<dbReference type="CDD" id="cd06257">
    <property type="entry name" value="DnaJ"/>
    <property type="match status" value="1"/>
</dbReference>
<dbReference type="PRINTS" id="PR00625">
    <property type="entry name" value="JDOMAIN"/>
</dbReference>
<dbReference type="Proteomes" id="UP001357733">
    <property type="component" value="Unassembled WGS sequence"/>
</dbReference>
<dbReference type="SMART" id="SM00271">
    <property type="entry name" value="DnaJ"/>
    <property type="match status" value="1"/>
</dbReference>
<dbReference type="Gene3D" id="1.10.287.110">
    <property type="entry name" value="DnaJ domain"/>
    <property type="match status" value="1"/>
</dbReference>
<dbReference type="PROSITE" id="PS50076">
    <property type="entry name" value="DNAJ_2"/>
    <property type="match status" value="1"/>
</dbReference>